<reference evidence="2" key="1">
    <citation type="submission" date="2018-05" db="EMBL/GenBank/DDBJ databases">
        <title>Draft genome of Mucuna pruriens seed.</title>
        <authorList>
            <person name="Nnadi N.E."/>
            <person name="Vos R."/>
            <person name="Hasami M.H."/>
            <person name="Devisetty U.K."/>
            <person name="Aguiy J.C."/>
        </authorList>
    </citation>
    <scope>NUCLEOTIDE SEQUENCE [LARGE SCALE GENOMIC DNA]</scope>
    <source>
        <strain evidence="2">JCA_2017</strain>
    </source>
</reference>
<dbReference type="AlphaFoldDB" id="A0A371E244"/>
<evidence type="ECO:0000313" key="3">
    <source>
        <dbReference type="Proteomes" id="UP000257109"/>
    </source>
</evidence>
<gene>
    <name evidence="2" type="primary">GIP</name>
    <name evidence="2" type="ORF">CR513_61781</name>
</gene>
<dbReference type="Proteomes" id="UP000257109">
    <property type="component" value="Unassembled WGS sequence"/>
</dbReference>
<feature type="non-terminal residue" evidence="2">
    <location>
        <position position="1"/>
    </location>
</feature>
<dbReference type="Pfam" id="PF07727">
    <property type="entry name" value="RVT_2"/>
    <property type="match status" value="1"/>
</dbReference>
<evidence type="ECO:0000259" key="1">
    <source>
        <dbReference type="Pfam" id="PF07727"/>
    </source>
</evidence>
<protein>
    <submittedName>
        <fullName evidence="2">Copia protein</fullName>
    </submittedName>
</protein>
<keyword evidence="3" id="KW-1185">Reference proteome</keyword>
<feature type="domain" description="Reverse transcriptase Ty1/copia-type" evidence="1">
    <location>
        <begin position="66"/>
        <end position="128"/>
    </location>
</feature>
<accession>A0A371E244</accession>
<dbReference type="InterPro" id="IPR013103">
    <property type="entry name" value="RVT_2"/>
</dbReference>
<sequence>MVKLGNMGTPNDSLHIINILVPKESIPEISENNEISNYCSSKCKKMILRINNQSLLRIVDKEMIRLSQRSNIDFEEIYSPVVDASNFRYLISLVAYEELNLHQMNVITIYLYDLLDNDIYMKLLEGFNRLSEYLIK</sequence>
<proteinExistence type="predicted"/>
<dbReference type="OrthoDB" id="1712839at2759"/>
<comment type="caution">
    <text evidence="2">The sequence shown here is derived from an EMBL/GenBank/DDBJ whole genome shotgun (WGS) entry which is preliminary data.</text>
</comment>
<evidence type="ECO:0000313" key="2">
    <source>
        <dbReference type="EMBL" id="RDX60112.1"/>
    </source>
</evidence>
<dbReference type="STRING" id="157652.A0A371E244"/>
<name>A0A371E244_MUCPR</name>
<organism evidence="2 3">
    <name type="scientific">Mucuna pruriens</name>
    <name type="common">Velvet bean</name>
    <name type="synonym">Dolichos pruriens</name>
    <dbReference type="NCBI Taxonomy" id="157652"/>
    <lineage>
        <taxon>Eukaryota</taxon>
        <taxon>Viridiplantae</taxon>
        <taxon>Streptophyta</taxon>
        <taxon>Embryophyta</taxon>
        <taxon>Tracheophyta</taxon>
        <taxon>Spermatophyta</taxon>
        <taxon>Magnoliopsida</taxon>
        <taxon>eudicotyledons</taxon>
        <taxon>Gunneridae</taxon>
        <taxon>Pentapetalae</taxon>
        <taxon>rosids</taxon>
        <taxon>fabids</taxon>
        <taxon>Fabales</taxon>
        <taxon>Fabaceae</taxon>
        <taxon>Papilionoideae</taxon>
        <taxon>50 kb inversion clade</taxon>
        <taxon>NPAAA clade</taxon>
        <taxon>indigoferoid/millettioid clade</taxon>
        <taxon>Phaseoleae</taxon>
        <taxon>Mucuna</taxon>
    </lineage>
</organism>
<dbReference type="EMBL" id="QJKJ01017110">
    <property type="protein sequence ID" value="RDX60112.1"/>
    <property type="molecule type" value="Genomic_DNA"/>
</dbReference>